<feature type="compositionally biased region" description="Polar residues" evidence="3">
    <location>
        <begin position="413"/>
        <end position="428"/>
    </location>
</feature>
<feature type="compositionally biased region" description="Polar residues" evidence="3">
    <location>
        <begin position="32"/>
        <end position="47"/>
    </location>
</feature>
<keyword evidence="2" id="KW-0175">Coiled coil</keyword>
<dbReference type="GO" id="GO:0005874">
    <property type="term" value="C:microtubule"/>
    <property type="evidence" value="ECO:0007669"/>
    <property type="project" value="TreeGrafter"/>
</dbReference>
<feature type="compositionally biased region" description="Low complexity" evidence="3">
    <location>
        <begin position="115"/>
        <end position="125"/>
    </location>
</feature>
<feature type="compositionally biased region" description="Low complexity" evidence="3">
    <location>
        <begin position="1448"/>
        <end position="1462"/>
    </location>
</feature>
<dbReference type="SMART" id="SM00129">
    <property type="entry name" value="KISc"/>
    <property type="match status" value="1"/>
</dbReference>
<dbReference type="Pfam" id="PF00225">
    <property type="entry name" value="Kinesin"/>
    <property type="match status" value="2"/>
</dbReference>
<feature type="compositionally biased region" description="Polar residues" evidence="3">
    <location>
        <begin position="437"/>
        <end position="453"/>
    </location>
</feature>
<proteinExistence type="inferred from homology"/>
<feature type="compositionally biased region" description="Gly residues" evidence="3">
    <location>
        <begin position="1272"/>
        <end position="1283"/>
    </location>
</feature>
<feature type="region of interest" description="Disordered" evidence="3">
    <location>
        <begin position="1087"/>
        <end position="1189"/>
    </location>
</feature>
<organism evidence="5 6">
    <name type="scientific">Leptomonas pyrrhocoris</name>
    <name type="common">Firebug parasite</name>
    <dbReference type="NCBI Taxonomy" id="157538"/>
    <lineage>
        <taxon>Eukaryota</taxon>
        <taxon>Discoba</taxon>
        <taxon>Euglenozoa</taxon>
        <taxon>Kinetoplastea</taxon>
        <taxon>Metakinetoplastina</taxon>
        <taxon>Trypanosomatida</taxon>
        <taxon>Trypanosomatidae</taxon>
        <taxon>Leishmaniinae</taxon>
        <taxon>Leptomonas</taxon>
    </lineage>
</organism>
<feature type="region of interest" description="Disordered" evidence="3">
    <location>
        <begin position="823"/>
        <end position="850"/>
    </location>
</feature>
<dbReference type="GO" id="GO:0007018">
    <property type="term" value="P:microtubule-based movement"/>
    <property type="evidence" value="ECO:0007669"/>
    <property type="project" value="InterPro"/>
</dbReference>
<dbReference type="GO" id="GO:0005871">
    <property type="term" value="C:kinesin complex"/>
    <property type="evidence" value="ECO:0007669"/>
    <property type="project" value="TreeGrafter"/>
</dbReference>
<keyword evidence="1" id="KW-0067">ATP-binding</keyword>
<dbReference type="PANTHER" id="PTHR24115:SF991">
    <property type="entry name" value="PUTATIVE-RELATED"/>
    <property type="match status" value="1"/>
</dbReference>
<dbReference type="EMBL" id="LGTL01000011">
    <property type="protein sequence ID" value="KPA79216.1"/>
    <property type="molecule type" value="Genomic_DNA"/>
</dbReference>
<keyword evidence="1" id="KW-0547">Nucleotide-binding</keyword>
<feature type="region of interest" description="Disordered" evidence="3">
    <location>
        <begin position="413"/>
        <end position="578"/>
    </location>
</feature>
<dbReference type="GO" id="GO:0016887">
    <property type="term" value="F:ATP hydrolysis activity"/>
    <property type="evidence" value="ECO:0007669"/>
    <property type="project" value="TreeGrafter"/>
</dbReference>
<feature type="compositionally biased region" description="Basic and acidic residues" evidence="3">
    <location>
        <begin position="126"/>
        <end position="137"/>
    </location>
</feature>
<feature type="compositionally biased region" description="Polar residues" evidence="3">
    <location>
        <begin position="73"/>
        <end position="104"/>
    </location>
</feature>
<reference evidence="5 6" key="1">
    <citation type="submission" date="2015-07" db="EMBL/GenBank/DDBJ databases">
        <title>High-quality genome of monoxenous trypanosomatid Leptomonas pyrrhocoris.</title>
        <authorList>
            <person name="Flegontov P."/>
            <person name="Butenko A."/>
            <person name="Firsov S."/>
            <person name="Vlcek C."/>
            <person name="Logacheva M.D."/>
            <person name="Field M."/>
            <person name="Filatov D."/>
            <person name="Flegontova O."/>
            <person name="Gerasimov E."/>
            <person name="Jackson A.P."/>
            <person name="Kelly S."/>
            <person name="Opperdoes F."/>
            <person name="O'Reilly A."/>
            <person name="Votypka J."/>
            <person name="Yurchenko V."/>
            <person name="Lukes J."/>
        </authorList>
    </citation>
    <scope>NUCLEOTIDE SEQUENCE [LARGE SCALE GENOMIC DNA]</scope>
    <source>
        <strain evidence="5">H10</strain>
    </source>
</reference>
<dbReference type="GeneID" id="26905991"/>
<feature type="region of interest" description="Disordered" evidence="3">
    <location>
        <begin position="2162"/>
        <end position="2197"/>
    </location>
</feature>
<feature type="region of interest" description="Disordered" evidence="3">
    <location>
        <begin position="2959"/>
        <end position="2995"/>
    </location>
</feature>
<evidence type="ECO:0000256" key="1">
    <source>
        <dbReference type="PROSITE-ProRule" id="PRU00283"/>
    </source>
</evidence>
<protein>
    <submittedName>
        <fullName evidence="5">Putative kinesin</fullName>
    </submittedName>
</protein>
<dbReference type="PANTHER" id="PTHR24115">
    <property type="entry name" value="KINESIN-RELATED"/>
    <property type="match status" value="1"/>
</dbReference>
<dbReference type="Gene3D" id="3.40.850.10">
    <property type="entry name" value="Kinesin motor domain"/>
    <property type="match status" value="2"/>
</dbReference>
<feature type="compositionally biased region" description="Low complexity" evidence="3">
    <location>
        <begin position="1012"/>
        <end position="1024"/>
    </location>
</feature>
<feature type="region of interest" description="Disordered" evidence="3">
    <location>
        <begin position="2768"/>
        <end position="2854"/>
    </location>
</feature>
<feature type="region of interest" description="Disordered" evidence="3">
    <location>
        <begin position="2059"/>
        <end position="2145"/>
    </location>
</feature>
<feature type="compositionally biased region" description="Polar residues" evidence="3">
    <location>
        <begin position="547"/>
        <end position="556"/>
    </location>
</feature>
<feature type="compositionally biased region" description="Low complexity" evidence="3">
    <location>
        <begin position="2841"/>
        <end position="2852"/>
    </location>
</feature>
<feature type="compositionally biased region" description="Polar residues" evidence="3">
    <location>
        <begin position="2880"/>
        <end position="2889"/>
    </location>
</feature>
<comment type="caution">
    <text evidence="5">The sequence shown here is derived from an EMBL/GenBank/DDBJ whole genome shotgun (WGS) entry which is preliminary data.</text>
</comment>
<feature type="region of interest" description="Disordered" evidence="3">
    <location>
        <begin position="3086"/>
        <end position="3107"/>
    </location>
</feature>
<accession>A0A0M9FZR6</accession>
<feature type="coiled-coil region" evidence="2">
    <location>
        <begin position="1729"/>
        <end position="1787"/>
    </location>
</feature>
<dbReference type="OrthoDB" id="266699at2759"/>
<dbReference type="GO" id="GO:0003777">
    <property type="term" value="F:microtubule motor activity"/>
    <property type="evidence" value="ECO:0007669"/>
    <property type="project" value="InterPro"/>
</dbReference>
<feature type="compositionally biased region" description="Basic and acidic residues" evidence="3">
    <location>
        <begin position="2893"/>
        <end position="2913"/>
    </location>
</feature>
<evidence type="ECO:0000256" key="3">
    <source>
        <dbReference type="SAM" id="MobiDB-lite"/>
    </source>
</evidence>
<keyword evidence="1" id="KW-0505">Motor protein</keyword>
<feature type="region of interest" description="Disordered" evidence="3">
    <location>
        <begin position="1654"/>
        <end position="1677"/>
    </location>
</feature>
<feature type="region of interest" description="Disordered" evidence="3">
    <location>
        <begin position="870"/>
        <end position="901"/>
    </location>
</feature>
<feature type="compositionally biased region" description="Polar residues" evidence="3">
    <location>
        <begin position="1129"/>
        <end position="1141"/>
    </location>
</feature>
<feature type="region of interest" description="Disordered" evidence="3">
    <location>
        <begin position="1438"/>
        <end position="1462"/>
    </location>
</feature>
<feature type="compositionally biased region" description="Low complexity" evidence="3">
    <location>
        <begin position="62"/>
        <end position="71"/>
    </location>
</feature>
<dbReference type="InterPro" id="IPR001752">
    <property type="entry name" value="Kinesin_motor_dom"/>
</dbReference>
<feature type="compositionally biased region" description="Low complexity" evidence="3">
    <location>
        <begin position="507"/>
        <end position="521"/>
    </location>
</feature>
<feature type="compositionally biased region" description="Low complexity" evidence="3">
    <location>
        <begin position="2820"/>
        <end position="2832"/>
    </location>
</feature>
<feature type="region of interest" description="Disordered" evidence="3">
    <location>
        <begin position="2514"/>
        <end position="2560"/>
    </location>
</feature>
<gene>
    <name evidence="5" type="ORF">ABB37_05701</name>
</gene>
<feature type="region of interest" description="Disordered" evidence="3">
    <location>
        <begin position="190"/>
        <end position="209"/>
    </location>
</feature>
<dbReference type="InterPro" id="IPR027640">
    <property type="entry name" value="Kinesin-like_fam"/>
</dbReference>
<dbReference type="OMA" id="LYMDELC"/>
<feature type="binding site" evidence="1">
    <location>
        <begin position="1068"/>
        <end position="1075"/>
    </location>
    <ligand>
        <name>ATP</name>
        <dbReference type="ChEBI" id="CHEBI:30616"/>
    </ligand>
</feature>
<dbReference type="InterPro" id="IPR036961">
    <property type="entry name" value="Kinesin_motor_dom_sf"/>
</dbReference>
<dbReference type="VEuPathDB" id="TriTrypDB:LpyrH10_11_1660"/>
<evidence type="ECO:0000256" key="2">
    <source>
        <dbReference type="SAM" id="Coils"/>
    </source>
</evidence>
<feature type="compositionally biased region" description="Basic and acidic residues" evidence="3">
    <location>
        <begin position="2113"/>
        <end position="2122"/>
    </location>
</feature>
<feature type="compositionally biased region" description="Polar residues" evidence="3">
    <location>
        <begin position="921"/>
        <end position="936"/>
    </location>
</feature>
<dbReference type="PROSITE" id="PS50067">
    <property type="entry name" value="KINESIN_MOTOR_2"/>
    <property type="match status" value="1"/>
</dbReference>
<feature type="compositionally biased region" description="Low complexity" evidence="3">
    <location>
        <begin position="2059"/>
        <end position="2069"/>
    </location>
</feature>
<dbReference type="GO" id="GO:0008017">
    <property type="term" value="F:microtubule binding"/>
    <property type="evidence" value="ECO:0007669"/>
    <property type="project" value="InterPro"/>
</dbReference>
<comment type="similarity">
    <text evidence="1">Belongs to the TRAFAC class myosin-kinesin ATPase superfamily. Kinesin family.</text>
</comment>
<dbReference type="Proteomes" id="UP000037923">
    <property type="component" value="Unassembled WGS sequence"/>
</dbReference>
<dbReference type="GO" id="GO:0005524">
    <property type="term" value="F:ATP binding"/>
    <property type="evidence" value="ECO:0007669"/>
    <property type="project" value="UniProtKB-UniRule"/>
</dbReference>
<feature type="compositionally biased region" description="Low complexity" evidence="3">
    <location>
        <begin position="2305"/>
        <end position="2319"/>
    </location>
</feature>
<dbReference type="RefSeq" id="XP_015657655.1">
    <property type="nucleotide sequence ID" value="XM_015803830.1"/>
</dbReference>
<sequence length="3273" mass="343446">MKATTSLRQKVVNRSGADKPTGNGRRPAADTAANNGRSDGANRSASAGRTGGTPSLSRRRGLSAGSSSDSRTTGKTQQKSPNSHSPHGTTATKSVTPRSGVSTSSPPPKLLLTIPRLRPGAPRPALADHSDSSRPRDSPTPALVGAAATGTFPKSRVSAGAGTGLQRHSIPADPRQVMQRQPGSLSTSFKACSTVGATSPSGTTGPILNLKDEANTKATLQVTPATASTRNVVSGSLAKPMLSTSHVIVEKDGVARTEAAANTTASSAPTPVPQKDADDIDMLDMGLALRLGDLPSVPAAADPATFQVEQAPPYVAGTPPFRGMRRRSSVWSSEKTTRSQVISGSGATLPPAATSRRQTLDSDDGVVLRSAEAVGAADATSSAFAANAVAAVSPTKTPSTASNSPVKLVSAHLVSSSTSTAKVGSAPTNRRRRRSTENTGALRQTGKSPNAKTNVGKASAAPTLQKTHDMDQQVSASSEKNLQRKSSDSGAASGLPSSSHSPAKTEAAGTALAAGGPASSSRTPQKSAPPRPASKTSEGHLNHKQRSGTPSNANVNTPTTTASYPSTPRTQNAPQTTLRNPRAAAMLSQMLSVVRPMAPVVHVRIRPVLPSFGETTRQRHVYLLDHENVMITGTRFGFGGKSAATSAAAGNSLLFPTTDYVAAKHIGADTRGGSSGGTGRSHEGFLSTGSSVVMANSANGGWQDRKGALSPRRGIAAVASGSAGEDGAGSLISPIAAPLCDGIPALLMSPSENPPPLHDIAHPAALAETKRRQSRSSSNATLGSARLQSLLIPGAIPSVGASHHPRTTSWLSQGSEDVAVGSRLSYGSHSTSPPQSGLPPGGGSASLMSAVSTPRARPRLAAFTALPEDTTLSPATTPRGLTAGNPAAGAVEENRGRGGRRTSALMQLSVSLSAMTAPGSRATTRKNSMVSGSSLAGPQKSGRAAANGERRLTARSALGASVSVSAVSTLTLTKLELKSPAAVEERRRSRSPPQRDLLTGNSTFADAPPDVAAATNTNTPRTNGTEQHYRFEFVHDEEATQADVFEESVLRFADEALLAQNVAIICYGPTGSGKTYSMMGSQAQASSTGAATAGGGGVASKSSSKSFNAHGNAAKSGNKMVNGHHTPLKTASSDNARSTSVAEGKRRLADDSIASGGARADSTSRRDPSVGLVMDDEDDEEGNTWPQLGSSWQCGYTDRFTKSAATAKESLADAEGDGGDGWHRHSHAAVRTAGNMMTSASMMEMGILPRLVHTLLERRGEAITIRRESGGGRDNGGGGGGGASATAGSTSNSPQPTPRPASASKATSLSLTLRDLTFYGIELYMDHLCDLLDPGKRPIQTVSDTGGLEALCQRINEARDYRINGIRGGASQVCVTSPRAGGGMPITSLADLRRAYRLAHDNRVTSRHAQNDTSSRSHAIFLLQLDFDLVESRVEAAQKQQQRRHDATAGTATEDTAETPAETVQRVHSYVAMVDLAGCERVKQTKVEGVALREAQYINKSLSALSSVVLSLHRNNAHVPYRDSKLTRLLRPCLEGGRVLTLVHVAPCSSTETVNTLKFADQIRHTHIPTHALTPTSSKHRELLDVFADLIDPMQGLWEAQVRHAQSQLSRLCADTRLAYFSRAMGAVSRHGPTDHGLSSRSVPSDTVSEVSALTDVDDSTSLSPGDVSLEEGPPPLTCDATEKERRGFALHSLLHRLMGPIHQHQRTSMRDAIRDIRRRKEHKIASYELQLQQRIEKLQSTVEKLTATNARLASENSTPLPRDPYALELNRQLRDTSEQINEATKEQAALSTLSAALRQRLVNQDMLETTVDEQLRKVQHRTAQALQTLSAAAAAHPPGVMPSPPAVILSNLSSPREPTLPTGSLVPAVMAMETDDDPELRDIAHQQISLAKELAALRLEAACFEIGTGVWEGLWTRAMRKEIVTALEVEVFAMERILLDRRALSLMLMDDKDGDEEDGDEAGTAGRFAEAFLTLPRAAASGKERQGRGHAAVTGQSSLVPTSMARLPNKTTPPGNRAASMRSALWVRLGTYLHGRGHQDNAVETPSHEQMAAAAIAGKTTTAAAAAARDTDGQTGSPRTPPPPPPLLSSSSSSPWRRDRTHATVKSNSEASEPRSSEGQRTRGGGALFSRTGSPLSRAPQRLPEEVVVNPLTILAMAHDEAMRQRPQSPPPPLQEQDPQTAFTPPPSPRRSEAAPSTAIVAAALLPLTISGTYGDEQAMQEACLQLLLRDGIPCEACCMGNSANHVLRHYVLPDTADAPLAEELDTTEKIAATAAVHYMVKTPPPTPHNEGAASAKRGNKGNASDTPLATPSPSPAAHNSHARPGAVKSASCTTRFGRLRLVRIPRRANSYVLEFVYTHQGLPMPPRMQAALTGRPEESLTSTPRKTNLEQMVDALPSVHGVAGRGGTRTQGPLKEHRLFAIPLHEPSLHLHLHVLEEGIPDMATPVAATSDAPADATDTMLTDSSRAGLPAASSHLCVARRFEAGSQIVLEVQGLPYTTSTRRPLVVAAAATETKTKSQSSSKKQQKAADAARKSSKQTAAAGNDNEGRNYSQLYTGTSRGASKASTAAHASAEPLPLPAPPTAGWSDLVLAKRLSGGGELMLPSSCILANKGCCSLVLRFPHPFFTSMTRTEGIEAIVGALCGILRPALTVPEVRLSAPSTRSPSKKSAAARRRSSTSPGVTSVGADRDRTRSSSNSGRGHTRRRSSVSHSPLQDDGNRAVELEVMTYAHVPYTMFAAETPTAGRGEGIAASSAVRVERSASSSAVAGRAAQAPSSSHSASMARSDSLDGLMGPGGGMLGHTLQSSCSAAHEKRATAAATAAGAMPATPVRTPRGSTATVTAEPAAEPQNGATLQVQFHWISTPPDVEPPPRGGTNMKSSGTPHTSFGEPDRSEEAQKELPRAPHRDNGVHGFGHSPRRRADEGVRQQLRSALGVLAHLSYVFVEGRPSSSAFTTAESSLADFQPREHHGHTRGGTTGGLAQHLTPSGGTHASRYKDAVAVAALLRQLDTYRQRIRRLFRQQLYDAEDVLGDEVQLGGPERGAHVRMVQAEVKRAIGLPSGMLGHTMTDDGASFSVDGSPARLGVTDNGRRGANTSGGGARGTHALLSLASGESGPDTQVTIPEAREACGATVPWSIWQWAYRWSRLRHLLLHPLQHAPNHAPVVTPSGGGSIAKVDAPAAWLPVDEWVSETSVAAHAGHVLAAPASLPEATSARYASSSSSSSEGYAMEGDWLSEARLAARPKRVWLPDVLSSTIPSYLESCAADYAT</sequence>
<feature type="compositionally biased region" description="Polar residues" evidence="3">
    <location>
        <begin position="190"/>
        <end position="206"/>
    </location>
</feature>
<name>A0A0M9FZR6_LEPPY</name>
<dbReference type="EMBL" id="LGTL01000011">
    <property type="protein sequence ID" value="KPA79215.1"/>
    <property type="molecule type" value="Genomic_DNA"/>
</dbReference>
<keyword evidence="6" id="KW-1185">Reference proteome</keyword>
<feature type="region of interest" description="Disordered" evidence="3">
    <location>
        <begin position="2659"/>
        <end position="2723"/>
    </location>
</feature>
<feature type="compositionally biased region" description="Low complexity" evidence="3">
    <location>
        <begin position="2661"/>
        <end position="2672"/>
    </location>
</feature>
<feature type="compositionally biased region" description="Low complexity" evidence="3">
    <location>
        <begin position="557"/>
        <end position="570"/>
    </location>
</feature>
<dbReference type="InterPro" id="IPR027417">
    <property type="entry name" value="P-loop_NTPase"/>
</dbReference>
<feature type="region of interest" description="Disordered" evidence="3">
    <location>
        <begin position="1263"/>
        <end position="1307"/>
    </location>
</feature>
<evidence type="ECO:0000313" key="5">
    <source>
        <dbReference type="EMBL" id="KPA79216.1"/>
    </source>
</evidence>
<feature type="region of interest" description="Disordered" evidence="3">
    <location>
        <begin position="1"/>
        <end position="176"/>
    </location>
</feature>
<feature type="compositionally biased region" description="Polar residues" evidence="3">
    <location>
        <begin position="329"/>
        <end position="346"/>
    </location>
</feature>
<feature type="region of interest" description="Disordered" evidence="3">
    <location>
        <begin position="2282"/>
        <end position="2331"/>
    </location>
</feature>
<feature type="region of interest" description="Disordered" evidence="3">
    <location>
        <begin position="978"/>
        <end position="1024"/>
    </location>
</feature>
<feature type="compositionally biased region" description="Low complexity" evidence="3">
    <location>
        <begin position="2514"/>
        <end position="2526"/>
    </location>
</feature>
<feature type="region of interest" description="Disordered" evidence="3">
    <location>
        <begin position="317"/>
        <end position="362"/>
    </location>
</feature>
<evidence type="ECO:0000259" key="4">
    <source>
        <dbReference type="PROSITE" id="PS50067"/>
    </source>
</evidence>
<feature type="compositionally biased region" description="Low complexity" evidence="3">
    <location>
        <begin position="1284"/>
        <end position="1293"/>
    </location>
</feature>
<dbReference type="RefSeq" id="XP_015657654.1">
    <property type="nucleotide sequence ID" value="XM_015803829.1"/>
</dbReference>
<feature type="compositionally biased region" description="Low complexity" evidence="3">
    <location>
        <begin position="2768"/>
        <end position="2789"/>
    </location>
</feature>
<evidence type="ECO:0000313" key="6">
    <source>
        <dbReference type="Proteomes" id="UP000037923"/>
    </source>
</evidence>
<dbReference type="SUPFAM" id="SSF52540">
    <property type="entry name" value="P-loop containing nucleoside triphosphate hydrolases"/>
    <property type="match status" value="1"/>
</dbReference>
<feature type="domain" description="Kinesin motor" evidence="4">
    <location>
        <begin position="980"/>
        <end position="1566"/>
    </location>
</feature>
<feature type="region of interest" description="Disordered" evidence="3">
    <location>
        <begin position="2866"/>
        <end position="2928"/>
    </location>
</feature>
<feature type="region of interest" description="Disordered" evidence="3">
    <location>
        <begin position="915"/>
        <end position="948"/>
    </location>
</feature>